<reference evidence="1" key="1">
    <citation type="submission" date="2021-03" db="EMBL/GenBank/DDBJ databases">
        <title>Whole genome sequence of Lactobacillus gasseri HL75.</title>
        <authorList>
            <person name="Kim J.-M."/>
            <person name="Chung S.H."/>
            <person name="Kim J.-S."/>
        </authorList>
    </citation>
    <scope>NUCLEOTIDE SEQUENCE</scope>
    <source>
        <strain evidence="1">HL75</strain>
    </source>
</reference>
<dbReference type="Proteomes" id="UP000663932">
    <property type="component" value="Chromosome"/>
</dbReference>
<proteinExistence type="predicted"/>
<dbReference type="AlphaFoldDB" id="A0A1V3Y5H0"/>
<gene>
    <name evidence="1" type="ORF">J3E67_001009</name>
</gene>
<organism evidence="1 2">
    <name type="scientific">Lactobacillus gasseri</name>
    <dbReference type="NCBI Taxonomy" id="1596"/>
    <lineage>
        <taxon>Bacteria</taxon>
        <taxon>Bacillati</taxon>
        <taxon>Bacillota</taxon>
        <taxon>Bacilli</taxon>
        <taxon>Lactobacillales</taxon>
        <taxon>Lactobacillaceae</taxon>
        <taxon>Lactobacillus</taxon>
    </lineage>
</organism>
<dbReference type="RefSeq" id="WP_048687033.1">
    <property type="nucleotide sequence ID" value="NZ_CABHMU010000001.1"/>
</dbReference>
<evidence type="ECO:0000313" key="2">
    <source>
        <dbReference type="Proteomes" id="UP000663932"/>
    </source>
</evidence>
<sequence length="34" mass="3937">MRYIITLILLTQDPGSYDDNGVKQINVIDWLLKS</sequence>
<accession>A0A1V3Y5H0</accession>
<evidence type="ECO:0000313" key="1">
    <source>
        <dbReference type="EMBL" id="QTD66659.1"/>
    </source>
</evidence>
<dbReference type="EMBL" id="CP071801">
    <property type="protein sequence ID" value="QTD66659.1"/>
    <property type="molecule type" value="Genomic_DNA"/>
</dbReference>
<name>A0A1V3Y5H0_LACGS</name>
<protein>
    <submittedName>
        <fullName evidence="1">ATPase</fullName>
    </submittedName>
</protein>